<dbReference type="AlphaFoldDB" id="A0AAT9GK44"/>
<dbReference type="Gene3D" id="3.40.50.2000">
    <property type="entry name" value="Glycogen Phosphorylase B"/>
    <property type="match status" value="2"/>
</dbReference>
<dbReference type="CDD" id="cd03809">
    <property type="entry name" value="GT4_MtfB-like"/>
    <property type="match status" value="1"/>
</dbReference>
<dbReference type="PANTHER" id="PTHR46401">
    <property type="entry name" value="GLYCOSYLTRANSFERASE WBBK-RELATED"/>
    <property type="match status" value="1"/>
</dbReference>
<organism evidence="4">
    <name type="scientific">Sediminibacterium sp. KACHI17</name>
    <dbReference type="NCBI Taxonomy" id="1751071"/>
    <lineage>
        <taxon>Bacteria</taxon>
        <taxon>Pseudomonadati</taxon>
        <taxon>Bacteroidota</taxon>
        <taxon>Chitinophagia</taxon>
        <taxon>Chitinophagales</taxon>
        <taxon>Chitinophagaceae</taxon>
        <taxon>Sediminibacterium</taxon>
    </lineage>
</organism>
<dbReference type="InterPro" id="IPR001296">
    <property type="entry name" value="Glyco_trans_1"/>
</dbReference>
<evidence type="ECO:0000259" key="2">
    <source>
        <dbReference type="Pfam" id="PF00534"/>
    </source>
</evidence>
<reference evidence="4" key="1">
    <citation type="submission" date="2024-02" db="EMBL/GenBank/DDBJ databases">
        <title>Sediminibacterium planktonica sp. nov. and Sediminibacterium longus sp. nov., isolated from surface lake and river water.</title>
        <authorList>
            <person name="Watanabe K."/>
            <person name="Takemine S."/>
            <person name="Ishii Y."/>
            <person name="Ogata Y."/>
            <person name="Shindo C."/>
            <person name="Suda W."/>
        </authorList>
    </citation>
    <scope>NUCLEOTIDE SEQUENCE</scope>
    <source>
        <strain evidence="4">KACHI17</strain>
    </source>
</reference>
<protein>
    <submittedName>
        <fullName evidence="4">Glycosyltransferase family 1 protein</fullName>
    </submittedName>
</protein>
<evidence type="ECO:0000313" key="4">
    <source>
        <dbReference type="EMBL" id="BFG70875.1"/>
    </source>
</evidence>
<dbReference type="SUPFAM" id="SSF53756">
    <property type="entry name" value="UDP-Glycosyltransferase/glycogen phosphorylase"/>
    <property type="match status" value="1"/>
</dbReference>
<dbReference type="EMBL" id="AP029612">
    <property type="protein sequence ID" value="BFG70875.1"/>
    <property type="molecule type" value="Genomic_DNA"/>
</dbReference>
<gene>
    <name evidence="4" type="ORF">KACHI17_17560</name>
</gene>
<sequence length="362" mass="41720">MEGYGHYTAEVLRRMVASHPEDEFLLLYDRPWTHSFITAPNIHAVLVPPAARHPLSFKYWYDVKATRIVKKWKADVWFQPYGFCSLTSTIPQVLMIHDLAFLHHPEYISWYQRAYYRWFTPAFVRKAKQIITVSEFSKADILKHYHTPETKIQVIGGAVRNGFQPMEWEEKQTIKDGYADGREYFLFVGGIHPRKNLLNLLKAFSHFKKWQHSNMKLLVAGRKAWQYDDLLEKIKTYKYREDVVLLDYLSEEQLQRVTAAAYALIYPSWFEGFGLPILEAMQCGVPVVCSNTSSMPEVAGDAALLVDPSDPDAIAKEMLSLYRNEGIRNAFIAKGLERATQFSWDKTAAAVHESLCKAAQKG</sequence>
<dbReference type="Pfam" id="PF13439">
    <property type="entry name" value="Glyco_transf_4"/>
    <property type="match status" value="1"/>
</dbReference>
<dbReference type="PANTHER" id="PTHR46401:SF2">
    <property type="entry name" value="GLYCOSYLTRANSFERASE WBBK-RELATED"/>
    <property type="match status" value="1"/>
</dbReference>
<feature type="domain" description="Glycosyltransferase subfamily 4-like N-terminal" evidence="3">
    <location>
        <begin position="41"/>
        <end position="157"/>
    </location>
</feature>
<feature type="domain" description="Glycosyl transferase family 1" evidence="2">
    <location>
        <begin position="176"/>
        <end position="335"/>
    </location>
</feature>
<proteinExistence type="predicted"/>
<keyword evidence="1" id="KW-0808">Transferase</keyword>
<dbReference type="FunFam" id="3.40.50.2000:FF:000119">
    <property type="entry name" value="Glycosyl transferase group 1"/>
    <property type="match status" value="1"/>
</dbReference>
<accession>A0AAT9GK44</accession>
<evidence type="ECO:0000256" key="1">
    <source>
        <dbReference type="ARBA" id="ARBA00022679"/>
    </source>
</evidence>
<dbReference type="GO" id="GO:0016757">
    <property type="term" value="F:glycosyltransferase activity"/>
    <property type="evidence" value="ECO:0007669"/>
    <property type="project" value="InterPro"/>
</dbReference>
<dbReference type="Pfam" id="PF00534">
    <property type="entry name" value="Glycos_transf_1"/>
    <property type="match status" value="1"/>
</dbReference>
<evidence type="ECO:0000259" key="3">
    <source>
        <dbReference type="Pfam" id="PF13439"/>
    </source>
</evidence>
<name>A0AAT9GK44_9BACT</name>
<dbReference type="InterPro" id="IPR028098">
    <property type="entry name" value="Glyco_trans_4-like_N"/>
</dbReference>